<sequence length="329" mass="36078">MKIARPDVVIMRAMLEAGDGFVSGTDLARELGMSRVAVWQHMEKLRDHGFAFEAVRSRGYRLTAKPSELNALLIEARLPASSACTIITLDTVDSTNDEAMRHVSQGAKTPLVVISREQTKGRGRLGRDWLSEPNGNLYITFALRPNVPPDRLATITPWIGVNLCDLFASYYRITPQIKWPNDLLINGRKAGGILTEARIDADRIRDLVIGCGLNLARPARGWTGELAGRAIALGEVTPTPIDINHFAAAVIGRVLSAAQTFQADEHGKKLAQLWERYDALHHREVTLLHGRTEITGHGAGIDSGGALLLKRGNGQHQRFHAGEVTIAKR</sequence>
<evidence type="ECO:0000256" key="2">
    <source>
        <dbReference type="ARBA" id="ARBA00022741"/>
    </source>
</evidence>
<keyword evidence="4 6" id="KW-0092">Biotin</keyword>
<dbReference type="GO" id="GO:0003677">
    <property type="term" value="F:DNA binding"/>
    <property type="evidence" value="ECO:0007669"/>
    <property type="project" value="UniProtKB-UniRule"/>
</dbReference>
<dbReference type="InterPro" id="IPR013196">
    <property type="entry name" value="HTH_11"/>
</dbReference>
<dbReference type="NCBIfam" id="TIGR00121">
    <property type="entry name" value="birA_ligase"/>
    <property type="match status" value="1"/>
</dbReference>
<dbReference type="InterPro" id="IPR011991">
    <property type="entry name" value="ArsR-like_HTH"/>
</dbReference>
<dbReference type="Gene3D" id="3.30.930.10">
    <property type="entry name" value="Bira Bifunctional Protein, Domain 2"/>
    <property type="match status" value="1"/>
</dbReference>
<feature type="binding site" evidence="6">
    <location>
        <position position="118"/>
    </location>
    <ligand>
        <name>biotin</name>
        <dbReference type="ChEBI" id="CHEBI:57586"/>
    </ligand>
</feature>
<keyword evidence="6" id="KW-0238">DNA-binding</keyword>
<dbReference type="Pfam" id="PF02237">
    <property type="entry name" value="BPL_C"/>
    <property type="match status" value="1"/>
</dbReference>
<name>A0AAE9ZYJ9_9BACT</name>
<evidence type="ECO:0000256" key="5">
    <source>
        <dbReference type="ARBA" id="ARBA00047846"/>
    </source>
</evidence>
<dbReference type="HAMAP" id="MF_00978">
    <property type="entry name" value="Bifunct_BirA"/>
    <property type="match status" value="1"/>
</dbReference>
<dbReference type="EC" id="6.3.4.15" evidence="6"/>
<feature type="binding site" evidence="6">
    <location>
        <position position="189"/>
    </location>
    <ligand>
        <name>biotin</name>
        <dbReference type="ChEBI" id="CHEBI:57586"/>
    </ligand>
</feature>
<evidence type="ECO:0000256" key="4">
    <source>
        <dbReference type="ARBA" id="ARBA00023267"/>
    </source>
</evidence>
<dbReference type="SUPFAM" id="SSF46785">
    <property type="entry name" value="Winged helix' DNA-binding domain"/>
    <property type="match status" value="1"/>
</dbReference>
<dbReference type="Pfam" id="PF08279">
    <property type="entry name" value="HTH_11"/>
    <property type="match status" value="1"/>
</dbReference>
<accession>A0AAE9ZYJ9</accession>
<dbReference type="InterPro" id="IPR004408">
    <property type="entry name" value="Biotin_CoA_COase_ligase"/>
</dbReference>
<reference evidence="8" key="1">
    <citation type="submission" date="2023-03" db="EMBL/GenBank/DDBJ databases">
        <title>Lomoglobus Profundus gen. nov., sp. nov., a novel member of the phylum Verrucomicrobia, isolated from deep-marine sediment of South China Sea.</title>
        <authorList>
            <person name="Ahmad T."/>
            <person name="Ishaq S.E."/>
            <person name="Wang F."/>
        </authorList>
    </citation>
    <scope>NUCLEOTIDE SEQUENCE</scope>
    <source>
        <strain evidence="8">LMO-M01</strain>
    </source>
</reference>
<evidence type="ECO:0000313" key="8">
    <source>
        <dbReference type="EMBL" id="WED63583.1"/>
    </source>
</evidence>
<dbReference type="GO" id="GO:0005524">
    <property type="term" value="F:ATP binding"/>
    <property type="evidence" value="ECO:0007669"/>
    <property type="project" value="UniProtKB-UniRule"/>
</dbReference>
<keyword evidence="6" id="KW-0678">Repressor</keyword>
<dbReference type="RefSeq" id="WP_330929791.1">
    <property type="nucleotide sequence ID" value="NZ_CP119075.1"/>
</dbReference>
<dbReference type="GO" id="GO:0006355">
    <property type="term" value="P:regulation of DNA-templated transcription"/>
    <property type="evidence" value="ECO:0007669"/>
    <property type="project" value="UniProtKB-UniRule"/>
</dbReference>
<dbReference type="Gene3D" id="1.10.10.10">
    <property type="entry name" value="Winged helix-like DNA-binding domain superfamily/Winged helix DNA-binding domain"/>
    <property type="match status" value="1"/>
</dbReference>
<organism evidence="8 9">
    <name type="scientific">Synoicihabitans lomoniglobus</name>
    <dbReference type="NCBI Taxonomy" id="2909285"/>
    <lineage>
        <taxon>Bacteria</taxon>
        <taxon>Pseudomonadati</taxon>
        <taxon>Verrucomicrobiota</taxon>
        <taxon>Opitutia</taxon>
        <taxon>Opitutales</taxon>
        <taxon>Opitutaceae</taxon>
        <taxon>Synoicihabitans</taxon>
    </lineage>
</organism>
<dbReference type="Proteomes" id="UP001218638">
    <property type="component" value="Chromosome"/>
</dbReference>
<dbReference type="InterPro" id="IPR036388">
    <property type="entry name" value="WH-like_DNA-bd_sf"/>
</dbReference>
<dbReference type="SUPFAM" id="SSF50037">
    <property type="entry name" value="C-terminal domain of transcriptional repressors"/>
    <property type="match status" value="1"/>
</dbReference>
<dbReference type="InterPro" id="IPR004143">
    <property type="entry name" value="BPL_LPL_catalytic"/>
</dbReference>
<dbReference type="PANTHER" id="PTHR12835">
    <property type="entry name" value="BIOTIN PROTEIN LIGASE"/>
    <property type="match status" value="1"/>
</dbReference>
<dbReference type="InterPro" id="IPR008988">
    <property type="entry name" value="Transcriptional_repressor_C"/>
</dbReference>
<keyword evidence="1 6" id="KW-0436">Ligase</keyword>
<proteinExistence type="inferred from homology"/>
<keyword evidence="3 6" id="KW-0067">ATP-binding</keyword>
<dbReference type="PROSITE" id="PS51733">
    <property type="entry name" value="BPL_LPL_CATALYTIC"/>
    <property type="match status" value="1"/>
</dbReference>
<dbReference type="Gene3D" id="2.30.30.100">
    <property type="match status" value="1"/>
</dbReference>
<dbReference type="KEGG" id="slom:PXH66_14700"/>
<gene>
    <name evidence="6" type="primary">birA</name>
    <name evidence="8" type="ORF">PXH66_14700</name>
</gene>
<dbReference type="InterPro" id="IPR036390">
    <property type="entry name" value="WH_DNA-bd_sf"/>
</dbReference>
<comment type="function">
    <text evidence="6">Acts both as a biotin--[acetyl-CoA-carboxylase] ligase and a repressor.</text>
</comment>
<dbReference type="AlphaFoldDB" id="A0AAE9ZYJ9"/>
<keyword evidence="9" id="KW-1185">Reference proteome</keyword>
<feature type="binding site" evidence="6">
    <location>
        <begin position="94"/>
        <end position="96"/>
    </location>
    <ligand>
        <name>biotin</name>
        <dbReference type="ChEBI" id="CHEBI:57586"/>
    </ligand>
</feature>
<dbReference type="InterPro" id="IPR045864">
    <property type="entry name" value="aa-tRNA-synth_II/BPL/LPL"/>
</dbReference>
<dbReference type="CDD" id="cd16442">
    <property type="entry name" value="BPL"/>
    <property type="match status" value="1"/>
</dbReference>
<dbReference type="Pfam" id="PF03099">
    <property type="entry name" value="BPL_LplA_LipB"/>
    <property type="match status" value="1"/>
</dbReference>
<dbReference type="EMBL" id="CP119075">
    <property type="protein sequence ID" value="WED63583.1"/>
    <property type="molecule type" value="Genomic_DNA"/>
</dbReference>
<keyword evidence="6" id="KW-0805">Transcription regulation</keyword>
<keyword evidence="2 6" id="KW-0547">Nucleotide-binding</keyword>
<dbReference type="CDD" id="cd00090">
    <property type="entry name" value="HTH_ARSR"/>
    <property type="match status" value="1"/>
</dbReference>
<dbReference type="GO" id="GO:0005737">
    <property type="term" value="C:cytoplasm"/>
    <property type="evidence" value="ECO:0007669"/>
    <property type="project" value="TreeGrafter"/>
</dbReference>
<evidence type="ECO:0000259" key="7">
    <source>
        <dbReference type="PROSITE" id="PS51733"/>
    </source>
</evidence>
<evidence type="ECO:0000256" key="3">
    <source>
        <dbReference type="ARBA" id="ARBA00022840"/>
    </source>
</evidence>
<evidence type="ECO:0000313" key="9">
    <source>
        <dbReference type="Proteomes" id="UP001218638"/>
    </source>
</evidence>
<comment type="similarity">
    <text evidence="6">Belongs to the biotin--protein ligase family.</text>
</comment>
<keyword evidence="6" id="KW-0804">Transcription</keyword>
<dbReference type="SUPFAM" id="SSF55681">
    <property type="entry name" value="Class II aaRS and biotin synthetases"/>
    <property type="match status" value="1"/>
</dbReference>
<comment type="catalytic activity">
    <reaction evidence="5 6">
        <text>biotin + L-lysyl-[protein] + ATP = N(6)-biotinyl-L-lysyl-[protein] + AMP + diphosphate + H(+)</text>
        <dbReference type="Rhea" id="RHEA:11756"/>
        <dbReference type="Rhea" id="RHEA-COMP:9752"/>
        <dbReference type="Rhea" id="RHEA-COMP:10505"/>
        <dbReference type="ChEBI" id="CHEBI:15378"/>
        <dbReference type="ChEBI" id="CHEBI:29969"/>
        <dbReference type="ChEBI" id="CHEBI:30616"/>
        <dbReference type="ChEBI" id="CHEBI:33019"/>
        <dbReference type="ChEBI" id="CHEBI:57586"/>
        <dbReference type="ChEBI" id="CHEBI:83144"/>
        <dbReference type="ChEBI" id="CHEBI:456215"/>
        <dbReference type="EC" id="6.3.4.15"/>
    </reaction>
</comment>
<dbReference type="PANTHER" id="PTHR12835:SF5">
    <property type="entry name" value="BIOTIN--PROTEIN LIGASE"/>
    <property type="match status" value="1"/>
</dbReference>
<dbReference type="GO" id="GO:0004077">
    <property type="term" value="F:biotin--[biotin carboxyl-carrier protein] ligase activity"/>
    <property type="evidence" value="ECO:0007669"/>
    <property type="project" value="UniProtKB-UniRule"/>
</dbReference>
<feature type="domain" description="BPL/LPL catalytic" evidence="7">
    <location>
        <begin position="67"/>
        <end position="262"/>
    </location>
</feature>
<evidence type="ECO:0000256" key="6">
    <source>
        <dbReference type="HAMAP-Rule" id="MF_00978"/>
    </source>
</evidence>
<protein>
    <recommendedName>
        <fullName evidence="6">Bifunctional ligase/repressor BirA</fullName>
    </recommendedName>
    <alternativeName>
        <fullName evidence="6">Biotin--[acetyl-CoA-carboxylase] ligase</fullName>
        <ecNumber evidence="6">6.3.4.15</ecNumber>
    </alternativeName>
    <alternativeName>
        <fullName evidence="6">Biotin--protein ligase</fullName>
    </alternativeName>
    <alternativeName>
        <fullName evidence="6">Biotin-[acetyl-CoA carboxylase] synthetase</fullName>
    </alternativeName>
</protein>
<feature type="binding site" evidence="6">
    <location>
        <begin position="122"/>
        <end position="124"/>
    </location>
    <ligand>
        <name>biotin</name>
        <dbReference type="ChEBI" id="CHEBI:57586"/>
    </ligand>
</feature>
<dbReference type="InterPro" id="IPR030855">
    <property type="entry name" value="Bifunct_BirA"/>
</dbReference>
<evidence type="ECO:0000256" key="1">
    <source>
        <dbReference type="ARBA" id="ARBA00022598"/>
    </source>
</evidence>
<feature type="DNA-binding region" description="H-T-H motif" evidence="6">
    <location>
        <begin position="24"/>
        <end position="43"/>
    </location>
</feature>
<dbReference type="InterPro" id="IPR003142">
    <property type="entry name" value="BPL_C"/>
</dbReference>